<evidence type="ECO:0000313" key="1">
    <source>
        <dbReference type="EMBL" id="BCZ84419.1"/>
    </source>
</evidence>
<keyword evidence="2" id="KW-1185">Reference proteome</keyword>
<gene>
    <name evidence="1" type="ORF">PTKU64_80940</name>
</gene>
<evidence type="ECO:0000313" key="2">
    <source>
        <dbReference type="Proteomes" id="UP001319874"/>
    </source>
</evidence>
<organism evidence="1 2">
    <name type="scientific">Paraburkholderia terrae</name>
    <dbReference type="NCBI Taxonomy" id="311230"/>
    <lineage>
        <taxon>Bacteria</taxon>
        <taxon>Pseudomonadati</taxon>
        <taxon>Pseudomonadota</taxon>
        <taxon>Betaproteobacteria</taxon>
        <taxon>Burkholderiales</taxon>
        <taxon>Burkholderiaceae</taxon>
        <taxon>Paraburkholderia</taxon>
    </lineage>
</organism>
<proteinExistence type="predicted"/>
<protein>
    <submittedName>
        <fullName evidence="1">Uncharacterized protein</fullName>
    </submittedName>
</protein>
<sequence>MLTSVVVTDSVAPWRVPDGPFLDRLTVLDSTPLIAEAIKHMHVSTG</sequence>
<accession>A0ABM7UA43</accession>
<reference evidence="1 2" key="1">
    <citation type="journal article" date="2022" name="Front. Microbiol.">
        <title>Identification and characterization of a novel class of self-sufficient cytochrome P450 hydroxylase involved in cyclohexanecarboxylate degradation in Paraburkholderia terrae strain KU-64.</title>
        <authorList>
            <person name="Yamamoto T."/>
            <person name="Hasegawa Y."/>
            <person name="Iwaki H."/>
        </authorList>
    </citation>
    <scope>NUCLEOTIDE SEQUENCE [LARGE SCALE GENOMIC DNA]</scope>
    <source>
        <strain evidence="1 2">KU-64</strain>
    </source>
</reference>
<name>A0ABM7UA43_9BURK</name>
<dbReference type="EMBL" id="AP024958">
    <property type="protein sequence ID" value="BCZ84419.1"/>
    <property type="molecule type" value="Genomic_DNA"/>
</dbReference>
<dbReference type="Proteomes" id="UP001319874">
    <property type="component" value="Chromosome 4"/>
</dbReference>